<dbReference type="EC" id="3.-.-.-" evidence="4"/>
<evidence type="ECO:0000256" key="1">
    <source>
        <dbReference type="ARBA" id="ARBA00010830"/>
    </source>
</evidence>
<dbReference type="InterPro" id="IPR011098">
    <property type="entry name" value="G5_dom"/>
</dbReference>
<dbReference type="AlphaFoldDB" id="A0A410W9Y8"/>
<dbReference type="Proteomes" id="UP000288929">
    <property type="component" value="Chromosome"/>
</dbReference>
<keyword evidence="3 4" id="KW-0378">Hydrolase</keyword>
<dbReference type="InterPro" id="IPR023346">
    <property type="entry name" value="Lysozyme-like_dom_sf"/>
</dbReference>
<organism evidence="4 5">
    <name type="scientific">Corynebacterium pelargi</name>
    <dbReference type="NCBI Taxonomy" id="1471400"/>
    <lineage>
        <taxon>Bacteria</taxon>
        <taxon>Bacillati</taxon>
        <taxon>Actinomycetota</taxon>
        <taxon>Actinomycetes</taxon>
        <taxon>Mycobacteriales</taxon>
        <taxon>Corynebacteriaceae</taxon>
        <taxon>Corynebacterium</taxon>
    </lineage>
</organism>
<protein>
    <submittedName>
        <fullName evidence="4">Resuscitation-promoting factor Rpf2</fullName>
        <ecNumber evidence="4">3.-.-.-</ecNumber>
    </submittedName>
</protein>
<comment type="similarity">
    <text evidence="1">Belongs to the transglycosylase family. Rpf subfamily.</text>
</comment>
<dbReference type="EMBL" id="CP035299">
    <property type="protein sequence ID" value="QAU52759.1"/>
    <property type="molecule type" value="Genomic_DNA"/>
</dbReference>
<dbReference type="SMART" id="SM01208">
    <property type="entry name" value="G5"/>
    <property type="match status" value="1"/>
</dbReference>
<accession>A0A410W9Y8</accession>
<dbReference type="GO" id="GO:0016787">
    <property type="term" value="F:hydrolase activity"/>
    <property type="evidence" value="ECO:0007669"/>
    <property type="project" value="UniProtKB-KW"/>
</dbReference>
<sequence precursor="true">MPLRLATGGVVASLAVGGVAIAQQKKDVVVDLNGEQLNMVTLRGDVEGVLNQAKVELGDQDLVAPGLDQPISDGDVVKVRTMKQVAVVVDGKERSINTTAATVGEMLEQMGTVGAPLDALEVSEAKDAKLASEGEKVDVVTPKLVKLNDGAKTTYVRIAAATVGDVLSQRGIKLGKNDRLSPSKDTKVTEDTEITIDRVDIQRQTVEEAFNVQPKIVEDPESFEGEERELEPAVPGKRKVTYKVVRVNGKEQEKTAEKQEELLPARPATIARGTKQKASAPAVANGGVWDQIAQCESGGNWAIDTGNGYSGGLQFADSTWAAHGGTAYAPRASQATREQQIAVAERVQASQGWGAWPACTSQLGIR</sequence>
<dbReference type="CDD" id="cd13925">
    <property type="entry name" value="RPF"/>
    <property type="match status" value="1"/>
</dbReference>
<name>A0A410W9Y8_9CORY</name>
<proteinExistence type="inferred from homology"/>
<evidence type="ECO:0000256" key="3">
    <source>
        <dbReference type="ARBA" id="ARBA00022801"/>
    </source>
</evidence>
<keyword evidence="5" id="KW-1185">Reference proteome</keyword>
<dbReference type="Pfam" id="PF06737">
    <property type="entry name" value="Transglycosylas"/>
    <property type="match status" value="1"/>
</dbReference>
<dbReference type="PROSITE" id="PS51109">
    <property type="entry name" value="G5"/>
    <property type="match status" value="1"/>
</dbReference>
<dbReference type="InterPro" id="IPR007137">
    <property type="entry name" value="DUF348"/>
</dbReference>
<dbReference type="Pfam" id="PF07501">
    <property type="entry name" value="G5"/>
    <property type="match status" value="1"/>
</dbReference>
<gene>
    <name evidence="4" type="primary">rpf2</name>
    <name evidence="4" type="ORF">CPELA_07495</name>
</gene>
<dbReference type="Gene3D" id="1.10.530.10">
    <property type="match status" value="1"/>
</dbReference>
<evidence type="ECO:0000313" key="4">
    <source>
        <dbReference type="EMBL" id="QAU52759.1"/>
    </source>
</evidence>
<dbReference type="InterPro" id="IPR010618">
    <property type="entry name" value="RPF"/>
</dbReference>
<dbReference type="Pfam" id="PF03990">
    <property type="entry name" value="DUF348"/>
    <property type="match status" value="3"/>
</dbReference>
<keyword evidence="2" id="KW-0732">Signal</keyword>
<dbReference type="KEGG" id="cpeg:CPELA_07495"/>
<dbReference type="SUPFAM" id="SSF53955">
    <property type="entry name" value="Lysozyme-like"/>
    <property type="match status" value="1"/>
</dbReference>
<evidence type="ECO:0000313" key="5">
    <source>
        <dbReference type="Proteomes" id="UP000288929"/>
    </source>
</evidence>
<dbReference type="Gene3D" id="2.20.230.10">
    <property type="entry name" value="Resuscitation-promoting factor rpfb"/>
    <property type="match status" value="1"/>
</dbReference>
<reference evidence="4 5" key="1">
    <citation type="submission" date="2019-01" db="EMBL/GenBank/DDBJ databases">
        <authorList>
            <person name="Ruckert C."/>
            <person name="Busche T."/>
            <person name="Kalinowski J."/>
        </authorList>
    </citation>
    <scope>NUCLEOTIDE SEQUENCE [LARGE SCALE GENOMIC DNA]</scope>
    <source>
        <strain evidence="4 5">136/3</strain>
    </source>
</reference>
<evidence type="ECO:0000256" key="2">
    <source>
        <dbReference type="ARBA" id="ARBA00022729"/>
    </source>
</evidence>